<accession>A0A098SD98</accession>
<keyword evidence="1" id="KW-0812">Transmembrane</keyword>
<evidence type="ECO:0000313" key="4">
    <source>
        <dbReference type="Proteomes" id="UP000029736"/>
    </source>
</evidence>
<evidence type="ECO:0000259" key="2">
    <source>
        <dbReference type="Pfam" id="PF19964"/>
    </source>
</evidence>
<dbReference type="AlphaFoldDB" id="A0A098SD98"/>
<dbReference type="STRING" id="1524460.IX84_00835"/>
<organism evidence="3 4">
    <name type="scientific">Phaeodactylibacter xiamenensis</name>
    <dbReference type="NCBI Taxonomy" id="1524460"/>
    <lineage>
        <taxon>Bacteria</taxon>
        <taxon>Pseudomonadati</taxon>
        <taxon>Bacteroidota</taxon>
        <taxon>Saprospiria</taxon>
        <taxon>Saprospirales</taxon>
        <taxon>Haliscomenobacteraceae</taxon>
        <taxon>Phaeodactylibacter</taxon>
    </lineage>
</organism>
<keyword evidence="1" id="KW-0472">Membrane</keyword>
<dbReference type="EMBL" id="JPOS01000003">
    <property type="protein sequence ID" value="KGE89618.1"/>
    <property type="molecule type" value="Genomic_DNA"/>
</dbReference>
<dbReference type="SUPFAM" id="SSF49464">
    <property type="entry name" value="Carboxypeptidase regulatory domain-like"/>
    <property type="match status" value="1"/>
</dbReference>
<keyword evidence="1" id="KW-1133">Transmembrane helix</keyword>
<name>A0A098SD98_9BACT</name>
<keyword evidence="4" id="KW-1185">Reference proteome</keyword>
<dbReference type="Pfam" id="PF19964">
    <property type="entry name" value="EAD11"/>
    <property type="match status" value="1"/>
</dbReference>
<dbReference type="InterPro" id="IPR045439">
    <property type="entry name" value="EAD11"/>
</dbReference>
<protein>
    <recommendedName>
        <fullName evidence="2">Effector-associated domain-containing protein</fullName>
    </recommendedName>
</protein>
<feature type="transmembrane region" description="Helical" evidence="1">
    <location>
        <begin position="122"/>
        <end position="142"/>
    </location>
</feature>
<comment type="caution">
    <text evidence="3">The sequence shown here is derived from an EMBL/GenBank/DDBJ whole genome shotgun (WGS) entry which is preliminary data.</text>
</comment>
<sequence>MATPKELRKWLIEGELERVVDALTQIAEASDDSYFQRDVIHQAGRYNGIKKRYYSGTLDVDSYQLQLNQIQQSLQSLIEKIPKSTDETKLQQTAEEAASLAGATPAAISGAPSDTTDFSQNIPWIAGLVLLVGTAIVVGAFIPCPTAAQAMVFRLLMALGGGLAAIKLPGLLQFEMQGVKAGSAAAVFALVYLINPASVVATDGCGPFEFTISLKTKVTGAGLYPKLKEGSVQLFVENKWESADIDADGLADFKSLPGTLRGNTVRVRLNADYWKLEENSLTLNGKSTTLEVLPDGSLEKVSGQILNEDGTEPLPGVSLLILNQRDTTDEFGKFEVTIPLAMQRLNHSISAQRAGYQPLSQKFTLNGGPVEFRMRKK</sequence>
<dbReference type="InterPro" id="IPR008969">
    <property type="entry name" value="CarboxyPept-like_regulatory"/>
</dbReference>
<feature type="domain" description="Effector-associated" evidence="2">
    <location>
        <begin position="3"/>
        <end position="82"/>
    </location>
</feature>
<proteinExistence type="predicted"/>
<dbReference type="RefSeq" id="WP_044215740.1">
    <property type="nucleotide sequence ID" value="NZ_JBKAGJ010000014.1"/>
</dbReference>
<feature type="transmembrane region" description="Helical" evidence="1">
    <location>
        <begin position="148"/>
        <end position="166"/>
    </location>
</feature>
<evidence type="ECO:0000313" key="3">
    <source>
        <dbReference type="EMBL" id="KGE89618.1"/>
    </source>
</evidence>
<gene>
    <name evidence="3" type="ORF">IX84_00835</name>
</gene>
<evidence type="ECO:0000256" key="1">
    <source>
        <dbReference type="SAM" id="Phobius"/>
    </source>
</evidence>
<reference evidence="3 4" key="1">
    <citation type="journal article" date="2014" name="Int. J. Syst. Evol. Microbiol.">
        <title>Phaeodactylibacter xiamenensis gen. nov., sp. nov., a member of the family Saprospiraceae isolated from the marine alga Phaeodactylum tricornutum.</title>
        <authorList>
            <person name="Chen Z.Jr."/>
            <person name="Lei X."/>
            <person name="Lai Q."/>
            <person name="Li Y."/>
            <person name="Zhang B."/>
            <person name="Zhang J."/>
            <person name="Zhang H."/>
            <person name="Yang L."/>
            <person name="Zheng W."/>
            <person name="Tian Y."/>
            <person name="Yu Z."/>
            <person name="Xu H.Jr."/>
            <person name="Zheng T."/>
        </authorList>
    </citation>
    <scope>NUCLEOTIDE SEQUENCE [LARGE SCALE GENOMIC DNA]</scope>
    <source>
        <strain evidence="3 4">KD52</strain>
    </source>
</reference>
<dbReference type="Proteomes" id="UP000029736">
    <property type="component" value="Unassembled WGS sequence"/>
</dbReference>
<feature type="transmembrane region" description="Helical" evidence="1">
    <location>
        <begin position="178"/>
        <end position="195"/>
    </location>
</feature>